<dbReference type="Proteomes" id="UP000194236">
    <property type="component" value="Unassembled WGS sequence"/>
</dbReference>
<proteinExistence type="predicted"/>
<evidence type="ECO:0000313" key="4">
    <source>
        <dbReference type="Proteomes" id="UP000194236"/>
    </source>
</evidence>
<feature type="domain" description="CUB" evidence="2">
    <location>
        <begin position="11"/>
        <end position="99"/>
    </location>
</feature>
<feature type="compositionally biased region" description="Low complexity" evidence="1">
    <location>
        <begin position="124"/>
        <end position="138"/>
    </location>
</feature>
<name>A0A1Y3BBA5_EURMA</name>
<evidence type="ECO:0000256" key="1">
    <source>
        <dbReference type="SAM" id="MobiDB-lite"/>
    </source>
</evidence>
<dbReference type="AlphaFoldDB" id="A0A1Y3BBA5"/>
<dbReference type="Pfam" id="PF26080">
    <property type="entry name" value="CUB_animal"/>
    <property type="match status" value="1"/>
</dbReference>
<reference evidence="3 4" key="1">
    <citation type="submission" date="2017-03" db="EMBL/GenBank/DDBJ databases">
        <title>Genome Survey of Euroglyphus maynei.</title>
        <authorList>
            <person name="Arlian L.G."/>
            <person name="Morgan M.S."/>
            <person name="Rider S.D."/>
        </authorList>
    </citation>
    <scope>NUCLEOTIDE SEQUENCE [LARGE SCALE GENOMIC DNA]</scope>
    <source>
        <strain evidence="3">Arlian Lab</strain>
        <tissue evidence="3">Whole body</tissue>
    </source>
</reference>
<accession>A0A1Y3BBA5</accession>
<dbReference type="InterPro" id="IPR058698">
    <property type="entry name" value="CUB_metazoa"/>
</dbReference>
<keyword evidence="4" id="KW-1185">Reference proteome</keyword>
<evidence type="ECO:0000259" key="2">
    <source>
        <dbReference type="Pfam" id="PF26080"/>
    </source>
</evidence>
<feature type="non-terminal residue" evidence="3">
    <location>
        <position position="138"/>
    </location>
</feature>
<dbReference type="PANTHER" id="PTHR33236">
    <property type="entry name" value="INTRAFLAGELLAR TRANSPORT PROTEIN 122 FAMILY PROTEIN-RELATED"/>
    <property type="match status" value="1"/>
</dbReference>
<organism evidence="3 4">
    <name type="scientific">Euroglyphus maynei</name>
    <name type="common">Mayne's house dust mite</name>
    <dbReference type="NCBI Taxonomy" id="6958"/>
    <lineage>
        <taxon>Eukaryota</taxon>
        <taxon>Metazoa</taxon>
        <taxon>Ecdysozoa</taxon>
        <taxon>Arthropoda</taxon>
        <taxon>Chelicerata</taxon>
        <taxon>Arachnida</taxon>
        <taxon>Acari</taxon>
        <taxon>Acariformes</taxon>
        <taxon>Sarcoptiformes</taxon>
        <taxon>Astigmata</taxon>
        <taxon>Psoroptidia</taxon>
        <taxon>Analgoidea</taxon>
        <taxon>Pyroglyphidae</taxon>
        <taxon>Pyroglyphinae</taxon>
        <taxon>Euroglyphus</taxon>
    </lineage>
</organism>
<gene>
    <name evidence="3" type="ORF">BLA29_013008</name>
</gene>
<dbReference type="OrthoDB" id="6344756at2759"/>
<protein>
    <recommendedName>
        <fullName evidence="2">CUB domain-containing protein</fullName>
    </recommendedName>
</protein>
<dbReference type="EMBL" id="MUJZ01034015">
    <property type="protein sequence ID" value="OTF77163.1"/>
    <property type="molecule type" value="Genomic_DNA"/>
</dbReference>
<feature type="region of interest" description="Disordered" evidence="1">
    <location>
        <begin position="117"/>
        <end position="138"/>
    </location>
</feature>
<evidence type="ECO:0000313" key="3">
    <source>
        <dbReference type="EMBL" id="OTF77163.1"/>
    </source>
</evidence>
<sequence>MITCNSLDMAPSGCLQYYRAATDVIRSFNFGPKLEYRARYLANLRYTTCIRNEENFCAIKWETENPGMFMFGAPYEGKDNEYSDCAQPFPFFGMQGKTEDGEPNINSTLTHQLMYESNDNPENTISTTMTPPSITTTD</sequence>
<dbReference type="PANTHER" id="PTHR33236:SF5">
    <property type="entry name" value="CUB DOMAIN-CONTAINING PROTEIN"/>
    <property type="match status" value="1"/>
</dbReference>
<comment type="caution">
    <text evidence="3">The sequence shown here is derived from an EMBL/GenBank/DDBJ whole genome shotgun (WGS) entry which is preliminary data.</text>
</comment>